<dbReference type="GO" id="GO:0003677">
    <property type="term" value="F:DNA binding"/>
    <property type="evidence" value="ECO:0007669"/>
    <property type="project" value="UniProtKB-KW"/>
</dbReference>
<keyword evidence="3" id="KW-0804">Transcription</keyword>
<gene>
    <name evidence="7" type="ORF">BDW47DRAFT_131679</name>
</gene>
<dbReference type="InterPro" id="IPR001138">
    <property type="entry name" value="Zn2Cys6_DnaBD"/>
</dbReference>
<keyword evidence="5" id="KW-0472">Membrane</keyword>
<feature type="domain" description="Zn(2)-C6 fungal-type" evidence="6">
    <location>
        <begin position="75"/>
        <end position="105"/>
    </location>
</feature>
<dbReference type="Pfam" id="PF11951">
    <property type="entry name" value="Fungal_trans_2"/>
    <property type="match status" value="1"/>
</dbReference>
<dbReference type="CDD" id="cd00067">
    <property type="entry name" value="GAL4"/>
    <property type="match status" value="1"/>
</dbReference>
<keyword evidence="2" id="KW-0238">DNA-binding</keyword>
<dbReference type="InterPro" id="IPR036864">
    <property type="entry name" value="Zn2-C6_fun-type_DNA-bd_sf"/>
</dbReference>
<dbReference type="OrthoDB" id="416217at2759"/>
<keyword evidence="1" id="KW-0805">Transcription regulation</keyword>
<dbReference type="SUPFAM" id="SSF57701">
    <property type="entry name" value="Zn2/Cys6 DNA-binding domain"/>
    <property type="match status" value="1"/>
</dbReference>
<keyword evidence="4" id="KW-0539">Nucleus</keyword>
<keyword evidence="8" id="KW-1185">Reference proteome</keyword>
<organism evidence="7 8">
    <name type="scientific">Aspergillus candidus</name>
    <dbReference type="NCBI Taxonomy" id="41067"/>
    <lineage>
        <taxon>Eukaryota</taxon>
        <taxon>Fungi</taxon>
        <taxon>Dikarya</taxon>
        <taxon>Ascomycota</taxon>
        <taxon>Pezizomycotina</taxon>
        <taxon>Eurotiomycetes</taxon>
        <taxon>Eurotiomycetidae</taxon>
        <taxon>Eurotiales</taxon>
        <taxon>Aspergillaceae</taxon>
        <taxon>Aspergillus</taxon>
        <taxon>Aspergillus subgen. Circumdati</taxon>
    </lineage>
</organism>
<evidence type="ECO:0000313" key="7">
    <source>
        <dbReference type="EMBL" id="PLB38001.1"/>
    </source>
</evidence>
<evidence type="ECO:0000256" key="4">
    <source>
        <dbReference type="ARBA" id="ARBA00023242"/>
    </source>
</evidence>
<dbReference type="SMART" id="SM00066">
    <property type="entry name" value="GAL4"/>
    <property type="match status" value="1"/>
</dbReference>
<reference evidence="7 8" key="1">
    <citation type="submission" date="2017-12" db="EMBL/GenBank/DDBJ databases">
        <authorList>
            <consortium name="DOE Joint Genome Institute"/>
            <person name="Haridas S."/>
            <person name="Kjaerbolling I."/>
            <person name="Vesth T.C."/>
            <person name="Frisvad J.C."/>
            <person name="Nybo J.L."/>
            <person name="Theobald S."/>
            <person name="Kuo A."/>
            <person name="Bowyer P."/>
            <person name="Matsuda Y."/>
            <person name="Mondo S."/>
            <person name="Lyhne E.K."/>
            <person name="Kogle M.E."/>
            <person name="Clum A."/>
            <person name="Lipzen A."/>
            <person name="Salamov A."/>
            <person name="Ngan C.Y."/>
            <person name="Daum C."/>
            <person name="Chiniquy J."/>
            <person name="Barry K."/>
            <person name="LaButti K."/>
            <person name="Simmons B.A."/>
            <person name="Magnuson J.K."/>
            <person name="Mortensen U.H."/>
            <person name="Larsen T.O."/>
            <person name="Grigoriev I.V."/>
            <person name="Baker S.E."/>
            <person name="Andersen M.R."/>
            <person name="Nordberg H.P."/>
            <person name="Cantor M.N."/>
            <person name="Hua S.X."/>
        </authorList>
    </citation>
    <scope>NUCLEOTIDE SEQUENCE [LARGE SCALE GENOMIC DNA]</scope>
    <source>
        <strain evidence="7 8">CBS 102.13</strain>
    </source>
</reference>
<dbReference type="Proteomes" id="UP000234585">
    <property type="component" value="Unassembled WGS sequence"/>
</dbReference>
<dbReference type="GeneID" id="36524530"/>
<evidence type="ECO:0000256" key="2">
    <source>
        <dbReference type="ARBA" id="ARBA00023125"/>
    </source>
</evidence>
<name>A0A2I2FBJ2_ASPCN</name>
<proteinExistence type="predicted"/>
<feature type="transmembrane region" description="Helical" evidence="5">
    <location>
        <begin position="198"/>
        <end position="217"/>
    </location>
</feature>
<dbReference type="EMBL" id="KZ559138">
    <property type="protein sequence ID" value="PLB38001.1"/>
    <property type="molecule type" value="Genomic_DNA"/>
</dbReference>
<dbReference type="PANTHER" id="PTHR47784:SF9">
    <property type="entry name" value="ZN(II)2CYS6 TRANSCRIPTION FACTOR (EUROFUNG)"/>
    <property type="match status" value="1"/>
</dbReference>
<dbReference type="InterPro" id="IPR053157">
    <property type="entry name" value="Sterol_Uptake_Regulator"/>
</dbReference>
<protein>
    <submittedName>
        <fullName evidence="7">Putative C6 transcription factor</fullName>
    </submittedName>
</protein>
<dbReference type="STRING" id="41067.A0A2I2FBJ2"/>
<evidence type="ECO:0000313" key="8">
    <source>
        <dbReference type="Proteomes" id="UP000234585"/>
    </source>
</evidence>
<accession>A0A2I2FBJ2</accession>
<dbReference type="Gene3D" id="4.10.240.10">
    <property type="entry name" value="Zn(2)-C6 fungal-type DNA-binding domain"/>
    <property type="match status" value="1"/>
</dbReference>
<evidence type="ECO:0000256" key="5">
    <source>
        <dbReference type="SAM" id="Phobius"/>
    </source>
</evidence>
<dbReference type="PROSITE" id="PS00463">
    <property type="entry name" value="ZN2_CY6_FUNGAL_1"/>
    <property type="match status" value="1"/>
</dbReference>
<dbReference type="PROSITE" id="PS50048">
    <property type="entry name" value="ZN2_CY6_FUNGAL_2"/>
    <property type="match status" value="1"/>
</dbReference>
<dbReference type="Pfam" id="PF00172">
    <property type="entry name" value="Zn_clus"/>
    <property type="match status" value="1"/>
</dbReference>
<dbReference type="GO" id="GO:0008270">
    <property type="term" value="F:zinc ion binding"/>
    <property type="evidence" value="ECO:0007669"/>
    <property type="project" value="InterPro"/>
</dbReference>
<dbReference type="RefSeq" id="XP_024672013.1">
    <property type="nucleotide sequence ID" value="XM_024817370.1"/>
</dbReference>
<evidence type="ECO:0000256" key="3">
    <source>
        <dbReference type="ARBA" id="ARBA00023163"/>
    </source>
</evidence>
<dbReference type="InterPro" id="IPR021858">
    <property type="entry name" value="Fun_TF"/>
</dbReference>
<evidence type="ECO:0000259" key="6">
    <source>
        <dbReference type="PROSITE" id="PS50048"/>
    </source>
</evidence>
<evidence type="ECO:0000256" key="1">
    <source>
        <dbReference type="ARBA" id="ARBA00023015"/>
    </source>
</evidence>
<keyword evidence="5" id="KW-0812">Transmembrane</keyword>
<sequence>MPEREAEDSVIRTPLPCPILIHTQHYIYTSSSINIKFSMARTQDEFGQIVFQISVPQTQEAPYHARRPHSKSRTGCLACKKRRIKCDETRPGCQRCQKRAIPCSYAPDKKPDRNNALTSETSTNQLAGIAFSLSLRDMEDLVLQALEADMKWNSSPLKGTRNARSLSVVAFQQFVNASTEIIGHPSLRRVMKTDMIRVAFASPYLMYTILAVGILHLNRMSPGGGERSLVESYFWQQAIRRYQTALCSSVTRENVDALLSTCILMGVMSLCPERFSPTDSWVLTNRPEDMNWLCLQSGLRCITSLAGPCLSESIWAPAFKETHKEESQIYGRPVQQGRAGFDTDLADLCEIDDCTTKETSPYYSPLRVLAVIMKLEKSARNADQCTTWVGRLEPRFLALLRQRDPPALLIVAHWMGLMCCLSQWKPWVESRIRSECVAICMYLETSPDPRVLRSLRFPADACGYPMPAS</sequence>
<dbReference type="PANTHER" id="PTHR47784">
    <property type="entry name" value="STEROL UPTAKE CONTROL PROTEIN 2"/>
    <property type="match status" value="1"/>
</dbReference>
<dbReference type="GO" id="GO:0001228">
    <property type="term" value="F:DNA-binding transcription activator activity, RNA polymerase II-specific"/>
    <property type="evidence" value="ECO:0007669"/>
    <property type="project" value="TreeGrafter"/>
</dbReference>
<dbReference type="AlphaFoldDB" id="A0A2I2FBJ2"/>
<keyword evidence="5" id="KW-1133">Transmembrane helix</keyword>
<dbReference type="PRINTS" id="PR00755">
    <property type="entry name" value="AFLATOXINBRP"/>
</dbReference>